<feature type="compositionally biased region" description="Polar residues" evidence="6">
    <location>
        <begin position="1086"/>
        <end position="1096"/>
    </location>
</feature>
<feature type="region of interest" description="Disordered" evidence="6">
    <location>
        <begin position="267"/>
        <end position="492"/>
    </location>
</feature>
<dbReference type="Proteomes" id="UP000246740">
    <property type="component" value="Unassembled WGS sequence"/>
</dbReference>
<dbReference type="Pfam" id="PF15511">
    <property type="entry name" value="CENP-T_C"/>
    <property type="match status" value="1"/>
</dbReference>
<feature type="region of interest" description="Disordered" evidence="6">
    <location>
        <begin position="510"/>
        <end position="615"/>
    </location>
</feature>
<feature type="region of interest" description="Disordered" evidence="6">
    <location>
        <begin position="645"/>
        <end position="666"/>
    </location>
</feature>
<gene>
    <name evidence="8" type="ORF">BCV70DRAFT_231202</name>
</gene>
<feature type="compositionally biased region" description="Low complexity" evidence="6">
    <location>
        <begin position="430"/>
        <end position="440"/>
    </location>
</feature>
<feature type="region of interest" description="Disordered" evidence="6">
    <location>
        <begin position="748"/>
        <end position="821"/>
    </location>
</feature>
<dbReference type="GO" id="GO:0005694">
    <property type="term" value="C:chromosome"/>
    <property type="evidence" value="ECO:0007669"/>
    <property type="project" value="UniProtKB-SubCell"/>
</dbReference>
<dbReference type="InterPro" id="IPR035425">
    <property type="entry name" value="CENP-T/H4_C"/>
</dbReference>
<dbReference type="Pfam" id="PF06201">
    <property type="entry name" value="PITH"/>
    <property type="match status" value="1"/>
</dbReference>
<evidence type="ECO:0000259" key="7">
    <source>
        <dbReference type="PROSITE" id="PS51532"/>
    </source>
</evidence>
<keyword evidence="4" id="KW-0539">Nucleus</keyword>
<accession>A0A317XS80</accession>
<feature type="compositionally biased region" description="Basic and acidic residues" evidence="6">
    <location>
        <begin position="796"/>
        <end position="814"/>
    </location>
</feature>
<dbReference type="SUPFAM" id="SSF49785">
    <property type="entry name" value="Galactose-binding domain-like"/>
    <property type="match status" value="1"/>
</dbReference>
<feature type="compositionally biased region" description="Low complexity" evidence="6">
    <location>
        <begin position="942"/>
        <end position="958"/>
    </location>
</feature>
<feature type="region of interest" description="Disordered" evidence="6">
    <location>
        <begin position="227"/>
        <end position="253"/>
    </location>
</feature>
<feature type="compositionally biased region" description="Polar residues" evidence="6">
    <location>
        <begin position="290"/>
        <end position="299"/>
    </location>
</feature>
<dbReference type="Gene3D" id="1.10.20.10">
    <property type="entry name" value="Histone, subunit A"/>
    <property type="match status" value="1"/>
</dbReference>
<feature type="domain" description="PITH" evidence="7">
    <location>
        <begin position="21"/>
        <end position="219"/>
    </location>
</feature>
<organism evidence="8 9">
    <name type="scientific">Testicularia cyperi</name>
    <dbReference type="NCBI Taxonomy" id="1882483"/>
    <lineage>
        <taxon>Eukaryota</taxon>
        <taxon>Fungi</taxon>
        <taxon>Dikarya</taxon>
        <taxon>Basidiomycota</taxon>
        <taxon>Ustilaginomycotina</taxon>
        <taxon>Ustilaginomycetes</taxon>
        <taxon>Ustilaginales</taxon>
        <taxon>Anthracoideaceae</taxon>
        <taxon>Testicularia</taxon>
    </lineage>
</organism>
<feature type="region of interest" description="Disordered" evidence="6">
    <location>
        <begin position="1"/>
        <end position="24"/>
    </location>
</feature>
<dbReference type="GO" id="GO:0005737">
    <property type="term" value="C:cytoplasm"/>
    <property type="evidence" value="ECO:0007669"/>
    <property type="project" value="UniProtKB-ARBA"/>
</dbReference>
<keyword evidence="9" id="KW-1185">Reference proteome</keyword>
<reference evidence="8 9" key="1">
    <citation type="journal article" date="2018" name="Mol. Biol. Evol.">
        <title>Broad Genomic Sampling Reveals a Smut Pathogenic Ancestry of the Fungal Clade Ustilaginomycotina.</title>
        <authorList>
            <person name="Kijpornyongpan T."/>
            <person name="Mondo S.J."/>
            <person name="Barry K."/>
            <person name="Sandor L."/>
            <person name="Lee J."/>
            <person name="Lipzen A."/>
            <person name="Pangilinan J."/>
            <person name="LaButti K."/>
            <person name="Hainaut M."/>
            <person name="Henrissat B."/>
            <person name="Grigoriev I.V."/>
            <person name="Spatafora J.W."/>
            <person name="Aime M.C."/>
        </authorList>
    </citation>
    <scope>NUCLEOTIDE SEQUENCE [LARGE SCALE GENOMIC DNA]</scope>
    <source>
        <strain evidence="8 9">MCA 3645</strain>
    </source>
</reference>
<evidence type="ECO:0000256" key="3">
    <source>
        <dbReference type="ARBA" id="ARBA00022454"/>
    </source>
</evidence>
<feature type="compositionally biased region" description="Basic and acidic residues" evidence="6">
    <location>
        <begin position="469"/>
        <end position="478"/>
    </location>
</feature>
<feature type="compositionally biased region" description="Acidic residues" evidence="6">
    <location>
        <begin position="865"/>
        <end position="883"/>
    </location>
</feature>
<evidence type="ECO:0000256" key="2">
    <source>
        <dbReference type="ARBA" id="ARBA00004286"/>
    </source>
</evidence>
<dbReference type="AlphaFoldDB" id="A0A317XS80"/>
<evidence type="ECO:0000256" key="6">
    <source>
        <dbReference type="SAM" id="MobiDB-lite"/>
    </source>
</evidence>
<keyword evidence="3" id="KW-0158">Chromosome</keyword>
<evidence type="ECO:0000313" key="8">
    <source>
        <dbReference type="EMBL" id="PWZ01214.1"/>
    </source>
</evidence>
<proteinExistence type="inferred from homology"/>
<dbReference type="InterPro" id="IPR009072">
    <property type="entry name" value="Histone-fold"/>
</dbReference>
<feature type="region of interest" description="Disordered" evidence="6">
    <location>
        <begin position="1069"/>
        <end position="1096"/>
    </location>
</feature>
<feature type="compositionally biased region" description="Basic and acidic residues" evidence="6">
    <location>
        <begin position="526"/>
        <end position="536"/>
    </location>
</feature>
<feature type="compositionally biased region" description="Low complexity" evidence="6">
    <location>
        <begin position="318"/>
        <end position="350"/>
    </location>
</feature>
<feature type="compositionally biased region" description="Polar residues" evidence="6">
    <location>
        <begin position="398"/>
        <end position="416"/>
    </location>
</feature>
<evidence type="ECO:0000256" key="1">
    <source>
        <dbReference type="ARBA" id="ARBA00004123"/>
    </source>
</evidence>
<dbReference type="GO" id="GO:0005634">
    <property type="term" value="C:nucleus"/>
    <property type="evidence" value="ECO:0007669"/>
    <property type="project" value="UniProtKB-SubCell"/>
</dbReference>
<evidence type="ECO:0000313" key="9">
    <source>
        <dbReference type="Proteomes" id="UP000246740"/>
    </source>
</evidence>
<dbReference type="OrthoDB" id="2635at2759"/>
<protein>
    <submittedName>
        <fullName evidence="8">DUF1000-domain-containing protein</fullName>
    </submittedName>
</protein>
<feature type="region of interest" description="Disordered" evidence="6">
    <location>
        <begin position="861"/>
        <end position="889"/>
    </location>
</feature>
<dbReference type="GO" id="GO:0046982">
    <property type="term" value="F:protein heterodimerization activity"/>
    <property type="evidence" value="ECO:0007669"/>
    <property type="project" value="InterPro"/>
</dbReference>
<sequence length="1096" mass="117673">MSCNPTGDQDSRDPQQPSSSTLAAVDGDAGSLFQYIVRDKVWGANLDPPESAKNVIKPWNERLSTHESTQSNVDDQLAITVPFTCPVRLKSILINTGTGDFAPSRCRAFINRPDGVDFDEADQATASIHPSETDRLARSAHLGPVGSGKAQADFALLHGQDGVIEYPVSVARFSNTNSVTIILSHSNATTLSRVFYLGFRGTALVLNKEPGERLNIAAANAADRPVDGLREKRGASQGLAGGSTPGKRASPRYVVRDNAAAQRIAELASHDAQSLETSPRRSPRSAARHTNVSNPSTPTARRVAPRSQAPEIPSPSKRTPAASPRGARTPRTAPAAAVRRVQPQTVQQQAMLPRPSDNDGQRRRSLSQPPPNEVLLRQLKAISATPSVSRNAHRSDRTPSGSSATPRAASGLSTATPGKRFLGTPRRVATDAPSADASSSVIRGPAAVQTPATERRKKRNDALLASAQRTREKKDLRKSAWGGLGGWAGGREESPMDLLRRLARAPGFVVPATPSEDSIAMPPPDVSRRSDRHELAADAADPSGRDRARDSLASSSVRSSIAGRSSLSSRASRATMLVPGESIPGDLTRDDTLDSAEMDDSVTSPSHELSRLSDIGVPRRRSGVGIARGGIFAALADRTKTGRMSTGSRVSFADQMSPSSTRLDDLSSRRNIELERSWAPSAVTGDSFASTRSNEEASDDRAIERLDELTRASFFGSDGSLQSVEASLDSATPRRSFVRSMSEPLDNEIDRSDIVFDDFGTDEAPDMSHVDEEDEVSDSLAVEDEDAPSQEDDEQGAGRRLQDQDASHLSDSRSRTGMFDDADLSANLSRLSQQLDSGGELSFQVDDPYSDDDAEYALEAVQGENEYDEEQLDEDDDDDDDDDRQAGVRQLDLMDPKDLNAILKRRIVKKRKARTSPFTGAPVPPLPASVMRDLFSSFLFPSSGSSGGSLLSSSTRGPGRSGKRAKLDSTVLDELDSACHEFFGQFAQNLLTQSKARTGRKATPKSGATTINEADVVAVLKQQGHVTPRHDASSLAHRLLPRELTDQMDLSKWAKSGTVQTTLASALGIRKSRKRPRDVEADASHVSATTVADETA</sequence>
<name>A0A317XS80_9BASI</name>
<dbReference type="EMBL" id="KZ819191">
    <property type="protein sequence ID" value="PWZ01214.1"/>
    <property type="molecule type" value="Genomic_DNA"/>
</dbReference>
<evidence type="ECO:0000256" key="4">
    <source>
        <dbReference type="ARBA" id="ARBA00023242"/>
    </source>
</evidence>
<dbReference type="PANTHER" id="PTHR12175:SF1">
    <property type="entry name" value="PITH DOMAIN-CONTAINING PROTEIN 1"/>
    <property type="match status" value="1"/>
</dbReference>
<dbReference type="PROSITE" id="PS51532">
    <property type="entry name" value="PITH"/>
    <property type="match status" value="1"/>
</dbReference>
<feature type="region of interest" description="Disordered" evidence="6">
    <location>
        <begin position="942"/>
        <end position="965"/>
    </location>
</feature>
<feature type="compositionally biased region" description="Acidic residues" evidence="6">
    <location>
        <begin position="755"/>
        <end position="795"/>
    </location>
</feature>
<dbReference type="InterPro" id="IPR010400">
    <property type="entry name" value="PITH_dom"/>
</dbReference>
<dbReference type="InterPro" id="IPR045099">
    <property type="entry name" value="PITH1-like"/>
</dbReference>
<dbReference type="PANTHER" id="PTHR12175">
    <property type="entry name" value="AD039 HT014 THIOREDOXIN FAMILY TRP26"/>
    <property type="match status" value="1"/>
</dbReference>
<comment type="similarity">
    <text evidence="5">Belongs to the PITHD1 family.</text>
</comment>
<dbReference type="InterPro" id="IPR008979">
    <property type="entry name" value="Galactose-bd-like_sf"/>
</dbReference>
<comment type="subcellular location">
    <subcellularLocation>
        <location evidence="2">Chromosome</location>
    </subcellularLocation>
    <subcellularLocation>
        <location evidence="1">Nucleus</location>
    </subcellularLocation>
</comment>
<dbReference type="InterPro" id="IPR037047">
    <property type="entry name" value="PITH_dom_sf"/>
</dbReference>
<dbReference type="InParanoid" id="A0A317XS80"/>
<evidence type="ECO:0000256" key="5">
    <source>
        <dbReference type="ARBA" id="ARBA00025788"/>
    </source>
</evidence>
<feature type="compositionally biased region" description="Low complexity" evidence="6">
    <location>
        <begin position="551"/>
        <end position="574"/>
    </location>
</feature>
<dbReference type="Gene3D" id="2.60.120.470">
    <property type="entry name" value="PITH domain"/>
    <property type="match status" value="1"/>
</dbReference>